<dbReference type="PANTHER" id="PTHR35807:SF1">
    <property type="entry name" value="TRANSCRIPTIONAL REGULATOR REDD"/>
    <property type="match status" value="1"/>
</dbReference>
<dbReference type="GO" id="GO:0003677">
    <property type="term" value="F:DNA binding"/>
    <property type="evidence" value="ECO:0007669"/>
    <property type="project" value="UniProtKB-UniRule"/>
</dbReference>
<dbReference type="SUPFAM" id="SSF48452">
    <property type="entry name" value="TPR-like"/>
    <property type="match status" value="1"/>
</dbReference>
<dbReference type="InterPro" id="IPR036388">
    <property type="entry name" value="WH-like_DNA-bd_sf"/>
</dbReference>
<evidence type="ECO:0000256" key="1">
    <source>
        <dbReference type="ARBA" id="ARBA00005820"/>
    </source>
</evidence>
<dbReference type="Proteomes" id="UP000256269">
    <property type="component" value="Unassembled WGS sequence"/>
</dbReference>
<protein>
    <submittedName>
        <fullName evidence="7">DNA-binding SARP family transcriptional activator</fullName>
    </submittedName>
</protein>
<sequence>MIRIAVLGTLELHTEEGVYVPRGPKVRKVLALLALRANQLVDVDTIADELWDSRHPRTAVTTIRTHVYHLRKMLEQETSVPMLSELLLTQHAGYMLRLETGQLDAELFRTAVDRGRAQLARGRYEEAAEVLRGAVALWRGPTLANVPLGPVLTSYVDHLRELRIRALEMRVEAEMRLGHHRELVPELRKLVAANPFNEWLHARLIDALRLSGRRREALEAFRALRTLLDEELGLEPSAELQQLQYDILTASRAS</sequence>
<gene>
    <name evidence="7" type="ORF">BCF44_106200</name>
</gene>
<keyword evidence="3 5" id="KW-0238">DNA-binding</keyword>
<evidence type="ECO:0000256" key="2">
    <source>
        <dbReference type="ARBA" id="ARBA00023015"/>
    </source>
</evidence>
<dbReference type="Gene3D" id="1.10.10.10">
    <property type="entry name" value="Winged helix-like DNA-binding domain superfamily/Winged helix DNA-binding domain"/>
    <property type="match status" value="1"/>
</dbReference>
<dbReference type="InterPro" id="IPR011990">
    <property type="entry name" value="TPR-like_helical_dom_sf"/>
</dbReference>
<dbReference type="Pfam" id="PF00486">
    <property type="entry name" value="Trans_reg_C"/>
    <property type="match status" value="1"/>
</dbReference>
<dbReference type="InterPro" id="IPR016032">
    <property type="entry name" value="Sig_transdc_resp-reg_C-effctor"/>
</dbReference>
<keyword evidence="2" id="KW-0805">Transcription regulation</keyword>
<accession>A0A3E0HLF5</accession>
<dbReference type="InterPro" id="IPR051677">
    <property type="entry name" value="AfsR-DnrI-RedD_regulator"/>
</dbReference>
<comment type="similarity">
    <text evidence="1">Belongs to the AfsR/DnrI/RedD regulatory family.</text>
</comment>
<keyword evidence="4" id="KW-0804">Transcription</keyword>
<dbReference type="OrthoDB" id="3817100at2"/>
<proteinExistence type="inferred from homology"/>
<evidence type="ECO:0000256" key="5">
    <source>
        <dbReference type="PROSITE-ProRule" id="PRU01091"/>
    </source>
</evidence>
<dbReference type="RefSeq" id="WP_116175691.1">
    <property type="nucleotide sequence ID" value="NZ_CP144375.1"/>
</dbReference>
<dbReference type="CDD" id="cd15831">
    <property type="entry name" value="BTAD"/>
    <property type="match status" value="1"/>
</dbReference>
<dbReference type="Pfam" id="PF03704">
    <property type="entry name" value="BTAD"/>
    <property type="match status" value="1"/>
</dbReference>
<dbReference type="EMBL" id="QUNO01000006">
    <property type="protein sequence ID" value="REH47036.1"/>
    <property type="molecule type" value="Genomic_DNA"/>
</dbReference>
<dbReference type="Gene3D" id="1.25.40.10">
    <property type="entry name" value="Tetratricopeptide repeat domain"/>
    <property type="match status" value="1"/>
</dbReference>
<evidence type="ECO:0000313" key="7">
    <source>
        <dbReference type="EMBL" id="REH47036.1"/>
    </source>
</evidence>
<dbReference type="GO" id="GO:0000160">
    <property type="term" value="P:phosphorelay signal transduction system"/>
    <property type="evidence" value="ECO:0007669"/>
    <property type="project" value="InterPro"/>
</dbReference>
<dbReference type="InterPro" id="IPR001867">
    <property type="entry name" value="OmpR/PhoB-type_DNA-bd"/>
</dbReference>
<evidence type="ECO:0000256" key="4">
    <source>
        <dbReference type="ARBA" id="ARBA00023163"/>
    </source>
</evidence>
<feature type="domain" description="OmpR/PhoB-type" evidence="6">
    <location>
        <begin position="1"/>
        <end position="98"/>
    </location>
</feature>
<feature type="DNA-binding region" description="OmpR/PhoB-type" evidence="5">
    <location>
        <begin position="1"/>
        <end position="98"/>
    </location>
</feature>
<evidence type="ECO:0000313" key="8">
    <source>
        <dbReference type="Proteomes" id="UP000256269"/>
    </source>
</evidence>
<comment type="caution">
    <text evidence="7">The sequence shown here is derived from an EMBL/GenBank/DDBJ whole genome shotgun (WGS) entry which is preliminary data.</text>
</comment>
<dbReference type="SUPFAM" id="SSF46894">
    <property type="entry name" value="C-terminal effector domain of the bipartite response regulators"/>
    <property type="match status" value="1"/>
</dbReference>
<dbReference type="InterPro" id="IPR005158">
    <property type="entry name" value="BTAD"/>
</dbReference>
<keyword evidence="8" id="KW-1185">Reference proteome</keyword>
<dbReference type="SMART" id="SM01043">
    <property type="entry name" value="BTAD"/>
    <property type="match status" value="1"/>
</dbReference>
<evidence type="ECO:0000259" key="6">
    <source>
        <dbReference type="PROSITE" id="PS51755"/>
    </source>
</evidence>
<name>A0A3E0HLF5_9PSEU</name>
<evidence type="ECO:0000256" key="3">
    <source>
        <dbReference type="ARBA" id="ARBA00023125"/>
    </source>
</evidence>
<reference evidence="7 8" key="1">
    <citation type="submission" date="2018-08" db="EMBL/GenBank/DDBJ databases">
        <title>Genomic Encyclopedia of Archaeal and Bacterial Type Strains, Phase II (KMG-II): from individual species to whole genera.</title>
        <authorList>
            <person name="Goeker M."/>
        </authorList>
    </citation>
    <scope>NUCLEOTIDE SEQUENCE [LARGE SCALE GENOMIC DNA]</scope>
    <source>
        <strain evidence="7 8">DSM 45791</strain>
    </source>
</reference>
<dbReference type="SMART" id="SM00862">
    <property type="entry name" value="Trans_reg_C"/>
    <property type="match status" value="1"/>
</dbReference>
<dbReference type="AlphaFoldDB" id="A0A3E0HLF5"/>
<dbReference type="PANTHER" id="PTHR35807">
    <property type="entry name" value="TRANSCRIPTIONAL REGULATOR REDD-RELATED"/>
    <property type="match status" value="1"/>
</dbReference>
<dbReference type="PROSITE" id="PS51755">
    <property type="entry name" value="OMPR_PHOB"/>
    <property type="match status" value="1"/>
</dbReference>
<organism evidence="7 8">
    <name type="scientific">Kutzneria buriramensis</name>
    <dbReference type="NCBI Taxonomy" id="1045776"/>
    <lineage>
        <taxon>Bacteria</taxon>
        <taxon>Bacillati</taxon>
        <taxon>Actinomycetota</taxon>
        <taxon>Actinomycetes</taxon>
        <taxon>Pseudonocardiales</taxon>
        <taxon>Pseudonocardiaceae</taxon>
        <taxon>Kutzneria</taxon>
    </lineage>
</organism>
<dbReference type="GO" id="GO:0006355">
    <property type="term" value="P:regulation of DNA-templated transcription"/>
    <property type="evidence" value="ECO:0007669"/>
    <property type="project" value="InterPro"/>
</dbReference>